<name>A0A9W6RXP8_9ACTN</name>
<feature type="transmembrane region" description="Helical" evidence="1">
    <location>
        <begin position="84"/>
        <end position="105"/>
    </location>
</feature>
<feature type="transmembrane region" description="Helical" evidence="1">
    <location>
        <begin position="143"/>
        <end position="164"/>
    </location>
</feature>
<reference evidence="2" key="1">
    <citation type="submission" date="2023-03" db="EMBL/GenBank/DDBJ databases">
        <title>Actinoallomurus iriomotensis NBRC 103681.</title>
        <authorList>
            <person name="Ichikawa N."/>
            <person name="Sato H."/>
            <person name="Tonouchi N."/>
        </authorList>
    </citation>
    <scope>NUCLEOTIDE SEQUENCE</scope>
    <source>
        <strain evidence="2">NBRC 103681</strain>
    </source>
</reference>
<keyword evidence="1" id="KW-0812">Transmembrane</keyword>
<evidence type="ECO:0000256" key="1">
    <source>
        <dbReference type="SAM" id="Phobius"/>
    </source>
</evidence>
<proteinExistence type="predicted"/>
<dbReference type="EMBL" id="BSTJ01000029">
    <property type="protein sequence ID" value="GLY82047.1"/>
    <property type="molecule type" value="Genomic_DNA"/>
</dbReference>
<feature type="transmembrane region" description="Helical" evidence="1">
    <location>
        <begin position="45"/>
        <end position="64"/>
    </location>
</feature>
<keyword evidence="1" id="KW-0472">Membrane</keyword>
<feature type="transmembrane region" description="Helical" evidence="1">
    <location>
        <begin position="170"/>
        <end position="193"/>
    </location>
</feature>
<accession>A0A9W6RXP8</accession>
<evidence type="ECO:0000313" key="2">
    <source>
        <dbReference type="EMBL" id="GLY82047.1"/>
    </source>
</evidence>
<dbReference type="Proteomes" id="UP001165135">
    <property type="component" value="Unassembled WGS sequence"/>
</dbReference>
<dbReference type="RefSeq" id="WP_285637380.1">
    <property type="nucleotide sequence ID" value="NZ_BSTJ01000029.1"/>
</dbReference>
<evidence type="ECO:0000313" key="3">
    <source>
        <dbReference type="Proteomes" id="UP001165135"/>
    </source>
</evidence>
<organism evidence="2 3">
    <name type="scientific">Actinoallomurus iriomotensis</name>
    <dbReference type="NCBI Taxonomy" id="478107"/>
    <lineage>
        <taxon>Bacteria</taxon>
        <taxon>Bacillati</taxon>
        <taxon>Actinomycetota</taxon>
        <taxon>Actinomycetes</taxon>
        <taxon>Streptosporangiales</taxon>
        <taxon>Thermomonosporaceae</taxon>
        <taxon>Actinoallomurus</taxon>
    </lineage>
</organism>
<protein>
    <recommendedName>
        <fullName evidence="4">Transmembrane protein</fullName>
    </recommendedName>
</protein>
<evidence type="ECO:0008006" key="4">
    <source>
        <dbReference type="Google" id="ProtNLM"/>
    </source>
</evidence>
<gene>
    <name evidence="2" type="ORF">Airi01_103140</name>
</gene>
<dbReference type="AlphaFoldDB" id="A0A9W6RXP8"/>
<keyword evidence="1" id="KW-1133">Transmembrane helix</keyword>
<sequence length="200" mass="22406">MTSDDQHREFGQSYHEWLAENQNHVTPPDGIPVPEYAPKPAFTRAATWAATMGALWLIGTVIVVNFQDLHSINSPYLEHDPTHMLFGLAFLAWAVNTACELITAVQRKDRYPALGIWAWVTSARTRKAANELRRTTSAISNNGCLIAIVAALAFPGVFIAFSIMTTLSVFLWEIILYGGMALHILITVIRYFMWRRNATA</sequence>
<comment type="caution">
    <text evidence="2">The sequence shown here is derived from an EMBL/GenBank/DDBJ whole genome shotgun (WGS) entry which is preliminary data.</text>
</comment>